<comment type="caution">
    <text evidence="11">The sequence shown here is derived from an EMBL/GenBank/DDBJ whole genome shotgun (WGS) entry which is preliminary data.</text>
</comment>
<evidence type="ECO:0000313" key="12">
    <source>
        <dbReference type="Proteomes" id="UP000011511"/>
    </source>
</evidence>
<comment type="catalytic activity">
    <reaction evidence="1">
        <text>ATP + protein L-histidine = ADP + protein N-phospho-L-histidine.</text>
        <dbReference type="EC" id="2.7.13.3"/>
    </reaction>
</comment>
<keyword evidence="3" id="KW-0597">Phosphoprotein</keyword>
<dbReference type="RefSeq" id="WP_007108443.1">
    <property type="nucleotide sequence ID" value="NZ_AOIK01000015.1"/>
</dbReference>
<feature type="domain" description="PAC" evidence="10">
    <location>
        <begin position="749"/>
        <end position="800"/>
    </location>
</feature>
<dbReference type="PROSITE" id="PS50113">
    <property type="entry name" value="PAC"/>
    <property type="match status" value="2"/>
</dbReference>
<protein>
    <recommendedName>
        <fullName evidence="2">histidine kinase</fullName>
        <ecNumber evidence="2">2.7.13.3</ecNumber>
    </recommendedName>
</protein>
<dbReference type="Pfam" id="PF13185">
    <property type="entry name" value="GAF_2"/>
    <property type="match status" value="1"/>
</dbReference>
<dbReference type="InterPro" id="IPR013767">
    <property type="entry name" value="PAS_fold"/>
</dbReference>
<feature type="domain" description="PAS" evidence="9">
    <location>
        <begin position="680"/>
        <end position="724"/>
    </location>
</feature>
<evidence type="ECO:0000259" key="10">
    <source>
        <dbReference type="PROSITE" id="PS50113"/>
    </source>
</evidence>
<feature type="domain" description="Histidine kinase" evidence="8">
    <location>
        <begin position="931"/>
        <end position="1144"/>
    </location>
</feature>
<dbReference type="SMART" id="SM00086">
    <property type="entry name" value="PAC"/>
    <property type="match status" value="4"/>
</dbReference>
<dbReference type="PRINTS" id="PR00344">
    <property type="entry name" value="BCTRLSENSOR"/>
</dbReference>
<dbReference type="SUPFAM" id="SSF55785">
    <property type="entry name" value="PYP-like sensor domain (PAS domain)"/>
    <property type="match status" value="6"/>
</dbReference>
<dbReference type="GO" id="GO:0000155">
    <property type="term" value="F:phosphorelay sensor kinase activity"/>
    <property type="evidence" value="ECO:0007669"/>
    <property type="project" value="InterPro"/>
</dbReference>
<dbReference type="PROSITE" id="PS50109">
    <property type="entry name" value="HIS_KIN"/>
    <property type="match status" value="1"/>
</dbReference>
<dbReference type="InterPro" id="IPR000014">
    <property type="entry name" value="PAS"/>
</dbReference>
<dbReference type="InterPro" id="IPR052162">
    <property type="entry name" value="Sensor_kinase/Photoreceptor"/>
</dbReference>
<dbReference type="eggNOG" id="arCOG02348">
    <property type="taxonomic scope" value="Archaea"/>
</dbReference>
<dbReference type="CDD" id="cd00082">
    <property type="entry name" value="HisKA"/>
    <property type="match status" value="1"/>
</dbReference>
<evidence type="ECO:0000256" key="5">
    <source>
        <dbReference type="ARBA" id="ARBA00022777"/>
    </source>
</evidence>
<dbReference type="InterPro" id="IPR029016">
    <property type="entry name" value="GAF-like_dom_sf"/>
</dbReference>
<dbReference type="Pfam" id="PF02518">
    <property type="entry name" value="HATPase_c"/>
    <property type="match status" value="1"/>
</dbReference>
<dbReference type="PANTHER" id="PTHR43304:SF1">
    <property type="entry name" value="PAC DOMAIN-CONTAINING PROTEIN"/>
    <property type="match status" value="1"/>
</dbReference>
<dbReference type="Pfam" id="PF00512">
    <property type="entry name" value="HisKA"/>
    <property type="match status" value="1"/>
</dbReference>
<evidence type="ECO:0000259" key="8">
    <source>
        <dbReference type="PROSITE" id="PS50109"/>
    </source>
</evidence>
<keyword evidence="6" id="KW-0175">Coiled coil</keyword>
<dbReference type="PROSITE" id="PS50112">
    <property type="entry name" value="PAS"/>
    <property type="match status" value="4"/>
</dbReference>
<dbReference type="SUPFAM" id="SSF55781">
    <property type="entry name" value="GAF domain-like"/>
    <property type="match status" value="1"/>
</dbReference>
<dbReference type="SUPFAM" id="SSF55874">
    <property type="entry name" value="ATPase domain of HSP90 chaperone/DNA topoisomerase II/histidine kinase"/>
    <property type="match status" value="1"/>
</dbReference>
<dbReference type="SUPFAM" id="SSF47384">
    <property type="entry name" value="Homodimeric domain of signal transducing histidine kinase"/>
    <property type="match status" value="1"/>
</dbReference>
<dbReference type="CDD" id="cd00130">
    <property type="entry name" value="PAS"/>
    <property type="match status" value="3"/>
</dbReference>
<evidence type="ECO:0000256" key="7">
    <source>
        <dbReference type="SAM" id="MobiDB-lite"/>
    </source>
</evidence>
<evidence type="ECO:0000313" key="11">
    <source>
        <dbReference type="EMBL" id="ELY88995.1"/>
    </source>
</evidence>
<dbReference type="SMART" id="SM00065">
    <property type="entry name" value="GAF"/>
    <property type="match status" value="1"/>
</dbReference>
<feature type="domain" description="PAS" evidence="9">
    <location>
        <begin position="567"/>
        <end position="637"/>
    </location>
</feature>
<dbReference type="GO" id="GO:0006355">
    <property type="term" value="P:regulation of DNA-templated transcription"/>
    <property type="evidence" value="ECO:0007669"/>
    <property type="project" value="InterPro"/>
</dbReference>
<proteinExistence type="predicted"/>
<feature type="domain" description="PAC" evidence="10">
    <location>
        <begin position="510"/>
        <end position="562"/>
    </location>
</feature>
<dbReference type="InterPro" id="IPR001610">
    <property type="entry name" value="PAC"/>
</dbReference>
<dbReference type="InterPro" id="IPR036097">
    <property type="entry name" value="HisK_dim/P_sf"/>
</dbReference>
<dbReference type="InterPro" id="IPR013656">
    <property type="entry name" value="PAS_4"/>
</dbReference>
<dbReference type="SMART" id="SM00388">
    <property type="entry name" value="HisKA"/>
    <property type="match status" value="1"/>
</dbReference>
<dbReference type="PATRIC" id="fig|1227494.3.peg.1089"/>
<dbReference type="InterPro" id="IPR004358">
    <property type="entry name" value="Sig_transdc_His_kin-like_C"/>
</dbReference>
<dbReference type="Gene3D" id="3.30.450.20">
    <property type="entry name" value="PAS domain"/>
    <property type="match status" value="6"/>
</dbReference>
<dbReference type="InterPro" id="IPR003018">
    <property type="entry name" value="GAF"/>
</dbReference>
<organism evidence="11 12">
    <name type="scientific">Natrinema altunense (strain JCM 12890 / CGMCC 1.3731 / AJ2)</name>
    <dbReference type="NCBI Taxonomy" id="1227494"/>
    <lineage>
        <taxon>Archaea</taxon>
        <taxon>Methanobacteriati</taxon>
        <taxon>Methanobacteriota</taxon>
        <taxon>Stenosarchaea group</taxon>
        <taxon>Halobacteria</taxon>
        <taxon>Halobacteriales</taxon>
        <taxon>Natrialbaceae</taxon>
        <taxon>Natrinema</taxon>
    </lineage>
</organism>
<dbReference type="Gene3D" id="3.30.450.40">
    <property type="match status" value="1"/>
</dbReference>
<dbReference type="AlphaFoldDB" id="L9ZR85"/>
<dbReference type="EMBL" id="AOIK01000015">
    <property type="protein sequence ID" value="ELY88995.1"/>
    <property type="molecule type" value="Genomic_DNA"/>
</dbReference>
<dbReference type="Gene3D" id="1.10.287.130">
    <property type="match status" value="1"/>
</dbReference>
<dbReference type="SMART" id="SM00091">
    <property type="entry name" value="PAS"/>
    <property type="match status" value="5"/>
</dbReference>
<gene>
    <name evidence="11" type="ORF">C485_05436</name>
</gene>
<dbReference type="InterPro" id="IPR005467">
    <property type="entry name" value="His_kinase_dom"/>
</dbReference>
<dbReference type="Pfam" id="PF08448">
    <property type="entry name" value="PAS_4"/>
    <property type="match status" value="3"/>
</dbReference>
<dbReference type="Gene3D" id="3.30.565.10">
    <property type="entry name" value="Histidine kinase-like ATPase, C-terminal domain"/>
    <property type="match status" value="1"/>
</dbReference>
<feature type="domain" description="PAS" evidence="9">
    <location>
        <begin position="145"/>
        <end position="190"/>
    </location>
</feature>
<dbReference type="InterPro" id="IPR035965">
    <property type="entry name" value="PAS-like_dom_sf"/>
</dbReference>
<feature type="compositionally biased region" description="Low complexity" evidence="7">
    <location>
        <begin position="74"/>
        <end position="84"/>
    </location>
</feature>
<keyword evidence="12" id="KW-1185">Reference proteome</keyword>
<dbReference type="eggNOG" id="arCOG02352">
    <property type="taxonomic scope" value="Archaea"/>
</dbReference>
<sequence length="1148" mass="126847">MTERAEPTASAPWSDGADQAARQWYRTVVETVAGGVFQLDADDRIVGVDDTLLELTGYTRDGLSGEHVTALLGESGSGSFERGSATGVTEREDSIRTADGTAIPCELRLGTVPGNDDRRGSIGVVTECRPGPRAASDAESTRTKPFESITTVLEEADIGVFVLDESFDVAWINEATERYFGLDAADVIGRDKATVIDETIRDRVGDPDAFADVLTATYDDNGDTERFECRITPGDGREERWLEHRSKPIASGPYAGGRVELYYDVTEQHRRASQLRQLTEAVREWLGIGTREAVAEQACRHLSEILDPDFNGVFLSDAAGTTLEPVAWSEPETTSVDECPTCAAGAAIARRVFDSGEPVIDDDVSVEADDSAVPIRSAIGLPIGDHGVVVIGSESAGAFDEGDRSLVKVAASSLEATVDRISHERSLERERSQTETILRTTPVAISVEDADGETVLANRHAQTALGLADRGPLGETELLAEGTVVDADGDPVGPDRGPSTRVRETGEPVFDEELMIEGPTGDPLWFSVTAVPVFGDDGDLERVISAGEDITALKEHERRLERRKHELETELSEILGRVSDAFYALDDDWRFTHVNDRAGELLGHDPAALVGENIWETFPSGARSDLFERYRTAMETQQPVAWQRYSDSLDIWMEIRAYPSETGLSVYFQDITDRKRRERHLEQYERIIETIEDGIYVLDENDRFSMVNEAYTDLTGYDRDELLGSHASLVADEQVMALAQRIAAESDDSTIEASVETKSGTRIPVEATVTSIATVDTGPERIGVVRDVTERQERQRRLEASEQRYRTLAENFPNGVVALFDDELRYTAAGGQLLGEIGIDREVALGQTIHERYSDELLAEVEPHFRAALDGNERTFEVTYRGRDLRATTLPVRTGDEVTAGMLVIQDITERTAYRRKLEESNERLEQFAYAASHDLQEPLRMVTSYLQLIEGRYADELDADGREFIDYAVDGAERMREMIDGLLQYSRVETKGEPLEPVALDAVLADVREDLQVRIDERDAEITADTLPRVAGDASQLRQVLQNLLSNAIEYSGDEPPRVHVSAERTGWKWEISVRDEGIGIDAENQDRIFQVFQRLHSHEEHAGTGIGLALCHRIIERHGGELWVDSTPGEGSTFSFTLPTAETATN</sequence>
<evidence type="ECO:0000259" key="9">
    <source>
        <dbReference type="PROSITE" id="PS50112"/>
    </source>
</evidence>
<dbReference type="NCBIfam" id="TIGR00229">
    <property type="entry name" value="sensory_box"/>
    <property type="match status" value="4"/>
</dbReference>
<dbReference type="eggNOG" id="arCOG06796">
    <property type="taxonomic scope" value="Archaea"/>
</dbReference>
<accession>L9ZR85</accession>
<evidence type="ECO:0000256" key="6">
    <source>
        <dbReference type="SAM" id="Coils"/>
    </source>
</evidence>
<dbReference type="InterPro" id="IPR003661">
    <property type="entry name" value="HisK_dim/P_dom"/>
</dbReference>
<dbReference type="PANTHER" id="PTHR43304">
    <property type="entry name" value="PHYTOCHROME-LIKE PROTEIN CPH1"/>
    <property type="match status" value="1"/>
</dbReference>
<keyword evidence="4" id="KW-0808">Transferase</keyword>
<dbReference type="eggNOG" id="arCOG07605">
    <property type="taxonomic scope" value="Archaea"/>
</dbReference>
<feature type="coiled-coil region" evidence="6">
    <location>
        <begin position="550"/>
        <end position="577"/>
    </location>
</feature>
<evidence type="ECO:0000256" key="4">
    <source>
        <dbReference type="ARBA" id="ARBA00022679"/>
    </source>
</evidence>
<dbReference type="SMART" id="SM00387">
    <property type="entry name" value="HATPase_c"/>
    <property type="match status" value="1"/>
</dbReference>
<evidence type="ECO:0000256" key="3">
    <source>
        <dbReference type="ARBA" id="ARBA00022553"/>
    </source>
</evidence>
<dbReference type="InterPro" id="IPR036890">
    <property type="entry name" value="HATPase_C_sf"/>
</dbReference>
<dbReference type="InterPro" id="IPR003594">
    <property type="entry name" value="HATPase_dom"/>
</dbReference>
<evidence type="ECO:0000256" key="1">
    <source>
        <dbReference type="ARBA" id="ARBA00000085"/>
    </source>
</evidence>
<feature type="region of interest" description="Disordered" evidence="7">
    <location>
        <begin position="74"/>
        <end position="94"/>
    </location>
</feature>
<reference evidence="11 12" key="1">
    <citation type="journal article" date="2014" name="PLoS Genet.">
        <title>Phylogenetically driven sequencing of extremely halophilic archaea reveals strategies for static and dynamic osmo-response.</title>
        <authorList>
            <person name="Becker E.A."/>
            <person name="Seitzer P.M."/>
            <person name="Tritt A."/>
            <person name="Larsen D."/>
            <person name="Krusor M."/>
            <person name="Yao A.I."/>
            <person name="Wu D."/>
            <person name="Madern D."/>
            <person name="Eisen J.A."/>
            <person name="Darling A.E."/>
            <person name="Facciotti M.T."/>
        </authorList>
    </citation>
    <scope>NUCLEOTIDE SEQUENCE [LARGE SCALE GENOMIC DNA]</scope>
    <source>
        <strain evidence="11 12">JCM 12890</strain>
    </source>
</reference>
<dbReference type="Proteomes" id="UP000011511">
    <property type="component" value="Unassembled WGS sequence"/>
</dbReference>
<dbReference type="EC" id="2.7.13.3" evidence="2"/>
<evidence type="ECO:0000256" key="2">
    <source>
        <dbReference type="ARBA" id="ARBA00012438"/>
    </source>
</evidence>
<name>L9ZR85_NATA2</name>
<dbReference type="eggNOG" id="arCOG02334">
    <property type="taxonomic scope" value="Archaea"/>
</dbReference>
<feature type="domain" description="PAS" evidence="9">
    <location>
        <begin position="21"/>
        <end position="66"/>
    </location>
</feature>
<keyword evidence="5" id="KW-0418">Kinase</keyword>
<dbReference type="Pfam" id="PF00989">
    <property type="entry name" value="PAS"/>
    <property type="match status" value="3"/>
</dbReference>
<dbReference type="eggNOG" id="arCOG06712">
    <property type="taxonomic scope" value="Archaea"/>
</dbReference>
<dbReference type="InterPro" id="IPR000700">
    <property type="entry name" value="PAS-assoc_C"/>
</dbReference>
<dbReference type="FunFam" id="3.30.565.10:FF:000006">
    <property type="entry name" value="Sensor histidine kinase WalK"/>
    <property type="match status" value="1"/>
</dbReference>